<keyword evidence="4" id="KW-1185">Reference proteome</keyword>
<dbReference type="PANTHER" id="PTHR31286">
    <property type="entry name" value="GLYCINE-RICH CELL WALL STRUCTURAL PROTEIN 1.8-LIKE"/>
    <property type="match status" value="1"/>
</dbReference>
<reference evidence="3" key="1">
    <citation type="submission" date="2022-02" db="EMBL/GenBank/DDBJ databases">
        <authorList>
            <person name="Henning P.M."/>
            <person name="McCubbin A.G."/>
            <person name="Shore J.S."/>
        </authorList>
    </citation>
    <scope>NUCLEOTIDE SEQUENCE</scope>
    <source>
        <strain evidence="3">F60SS</strain>
        <tissue evidence="3">Leaves</tissue>
    </source>
</reference>
<proteinExistence type="predicted"/>
<evidence type="ECO:0000313" key="3">
    <source>
        <dbReference type="EMBL" id="KAJ4830494.1"/>
    </source>
</evidence>
<dbReference type="Proteomes" id="UP001141552">
    <property type="component" value="Unassembled WGS sequence"/>
</dbReference>
<reference evidence="3" key="2">
    <citation type="journal article" date="2023" name="Plants (Basel)">
        <title>Annotation of the Turnera subulata (Passifloraceae) Draft Genome Reveals the S-Locus Evolved after the Divergence of Turneroideae from Passifloroideae in a Stepwise Manner.</title>
        <authorList>
            <person name="Henning P.M."/>
            <person name="Roalson E.H."/>
            <person name="Mir W."/>
            <person name="McCubbin A.G."/>
            <person name="Shore J.S."/>
        </authorList>
    </citation>
    <scope>NUCLEOTIDE SEQUENCE</scope>
    <source>
        <strain evidence="3">F60SS</strain>
    </source>
</reference>
<dbReference type="InterPro" id="IPR040256">
    <property type="entry name" value="At4g02000-like"/>
</dbReference>
<sequence>MRDHPPDGGSLPPSKGSDSQPFGTADRAKSFRDTVIDGSAWEEPTIDTEFSLDAGDVTVTPSPQGPIVKYSDSFRAKLYKNWEQTLIIKPWGRTIGFRALSSRLSRLWQLSSGFKLIDLEQNYYMVKFHSSADYMKVLTGGPWMILGLYLSVERWRPNFNPNTHRVSSVVAWVCIPGLPAEHYHVGVLKMVGDQIGRTVRIDIPTQQADRAQFARIAIELDLTKALEARLEKEHDLSLLWPRSRFHRRIKT</sequence>
<organism evidence="3 4">
    <name type="scientific">Turnera subulata</name>
    <dbReference type="NCBI Taxonomy" id="218843"/>
    <lineage>
        <taxon>Eukaryota</taxon>
        <taxon>Viridiplantae</taxon>
        <taxon>Streptophyta</taxon>
        <taxon>Embryophyta</taxon>
        <taxon>Tracheophyta</taxon>
        <taxon>Spermatophyta</taxon>
        <taxon>Magnoliopsida</taxon>
        <taxon>eudicotyledons</taxon>
        <taxon>Gunneridae</taxon>
        <taxon>Pentapetalae</taxon>
        <taxon>rosids</taxon>
        <taxon>fabids</taxon>
        <taxon>Malpighiales</taxon>
        <taxon>Passifloraceae</taxon>
        <taxon>Turnera</taxon>
    </lineage>
</organism>
<dbReference type="EMBL" id="JAKUCV010005628">
    <property type="protein sequence ID" value="KAJ4830494.1"/>
    <property type="molecule type" value="Genomic_DNA"/>
</dbReference>
<protein>
    <recommendedName>
        <fullName evidence="2">DUF4283 domain-containing protein</fullName>
    </recommendedName>
</protein>
<dbReference type="Pfam" id="PF14111">
    <property type="entry name" value="DUF4283"/>
    <property type="match status" value="1"/>
</dbReference>
<feature type="domain" description="DUF4283" evidence="2">
    <location>
        <begin position="80"/>
        <end position="162"/>
    </location>
</feature>
<gene>
    <name evidence="3" type="ORF">Tsubulata_012816</name>
</gene>
<evidence type="ECO:0000259" key="2">
    <source>
        <dbReference type="Pfam" id="PF14111"/>
    </source>
</evidence>
<accession>A0A9Q0FFF4</accession>
<dbReference type="OrthoDB" id="1096772at2759"/>
<name>A0A9Q0FFF4_9ROSI</name>
<dbReference type="AlphaFoldDB" id="A0A9Q0FFF4"/>
<comment type="caution">
    <text evidence="3">The sequence shown here is derived from an EMBL/GenBank/DDBJ whole genome shotgun (WGS) entry which is preliminary data.</text>
</comment>
<dbReference type="InterPro" id="IPR025558">
    <property type="entry name" value="DUF4283"/>
</dbReference>
<feature type="region of interest" description="Disordered" evidence="1">
    <location>
        <begin position="1"/>
        <end position="29"/>
    </location>
</feature>
<dbReference type="PANTHER" id="PTHR31286:SF99">
    <property type="entry name" value="DUF4283 DOMAIN-CONTAINING PROTEIN"/>
    <property type="match status" value="1"/>
</dbReference>
<evidence type="ECO:0000256" key="1">
    <source>
        <dbReference type="SAM" id="MobiDB-lite"/>
    </source>
</evidence>
<evidence type="ECO:0000313" key="4">
    <source>
        <dbReference type="Proteomes" id="UP001141552"/>
    </source>
</evidence>